<organism evidence="8">
    <name type="scientific">bioreactor metagenome</name>
    <dbReference type="NCBI Taxonomy" id="1076179"/>
    <lineage>
        <taxon>unclassified sequences</taxon>
        <taxon>metagenomes</taxon>
        <taxon>ecological metagenomes</taxon>
    </lineage>
</organism>
<evidence type="ECO:0000256" key="1">
    <source>
        <dbReference type="ARBA" id="ARBA00004196"/>
    </source>
</evidence>
<feature type="region of interest" description="Disordered" evidence="4">
    <location>
        <begin position="408"/>
        <end position="444"/>
    </location>
</feature>
<sequence>MKNFFRWFVIIILAAAAAGGIYLWYAAAGGERTRTVFKTEPVTRADIRRSISATGTEEPEELVNVGAQVNGKIMSFGIDADGHTVDYGSKVKKGMILAQIDDITYKAELQEAEASREQAQASILSAEASIKDAEANELLAQNNWARAQTLYAEKSMTKSDYDSYQAAYFSALAQSAKTKAALAQAKASLSIAEASLVKARRNLEYCVISSPVDGVVIDRRVSVGQTVVSNQTASSIFLVATDFNRMQVWVSLNEADIGSIQPGMPVRFSCDAFPGVEFPGTVYRIRLNATLSSNVVTYIVEVNADNKDGKLVPYLTANVKFIRAERLNVPSVPAAALRYLPPAEAQAAPPPETAAGEAVLWKEGPDGKLLPVKVKLGLSNGMTQEIITEELRDGDPIVTGMETVSVQTAANASGDTKNPFMPNLPRRPGRSNSSQPPRERAPQK</sequence>
<evidence type="ECO:0000259" key="7">
    <source>
        <dbReference type="Pfam" id="PF25954"/>
    </source>
</evidence>
<keyword evidence="5" id="KW-1133">Transmembrane helix</keyword>
<keyword evidence="5" id="KW-0472">Membrane</keyword>
<dbReference type="AlphaFoldDB" id="A0A645BX02"/>
<keyword evidence="5" id="KW-0812">Transmembrane</keyword>
<proteinExistence type="predicted"/>
<dbReference type="GO" id="GO:0030313">
    <property type="term" value="C:cell envelope"/>
    <property type="evidence" value="ECO:0007669"/>
    <property type="project" value="UniProtKB-SubCell"/>
</dbReference>
<feature type="coiled-coil region" evidence="3">
    <location>
        <begin position="109"/>
        <end position="136"/>
    </location>
</feature>
<name>A0A645BX02_9ZZZZ</name>
<feature type="domain" description="CusB-like beta-barrel" evidence="7">
    <location>
        <begin position="248"/>
        <end position="323"/>
    </location>
</feature>
<dbReference type="EMBL" id="VSSQ01023236">
    <property type="protein sequence ID" value="MPM70046.1"/>
    <property type="molecule type" value="Genomic_DNA"/>
</dbReference>
<evidence type="ECO:0000313" key="8">
    <source>
        <dbReference type="EMBL" id="MPM70046.1"/>
    </source>
</evidence>
<dbReference type="Gene3D" id="2.40.50.100">
    <property type="match status" value="1"/>
</dbReference>
<comment type="subcellular location">
    <subcellularLocation>
        <location evidence="1">Cell envelope</location>
    </subcellularLocation>
</comment>
<evidence type="ECO:0000256" key="2">
    <source>
        <dbReference type="ARBA" id="ARBA00023054"/>
    </source>
</evidence>
<evidence type="ECO:0000256" key="3">
    <source>
        <dbReference type="SAM" id="Coils"/>
    </source>
</evidence>
<evidence type="ECO:0000256" key="4">
    <source>
        <dbReference type="SAM" id="MobiDB-lite"/>
    </source>
</evidence>
<feature type="transmembrane region" description="Helical" evidence="5">
    <location>
        <begin position="7"/>
        <end position="25"/>
    </location>
</feature>
<reference evidence="8" key="1">
    <citation type="submission" date="2019-08" db="EMBL/GenBank/DDBJ databases">
        <authorList>
            <person name="Kucharzyk K."/>
            <person name="Murdoch R.W."/>
            <person name="Higgins S."/>
            <person name="Loffler F."/>
        </authorList>
    </citation>
    <scope>NUCLEOTIDE SEQUENCE</scope>
</reference>
<comment type="caution">
    <text evidence="8">The sequence shown here is derived from an EMBL/GenBank/DDBJ whole genome shotgun (WGS) entry which is preliminary data.</text>
</comment>
<keyword evidence="2 3" id="KW-0175">Coiled coil</keyword>
<dbReference type="InterPro" id="IPR058792">
    <property type="entry name" value="Beta-barrel_RND_2"/>
</dbReference>
<dbReference type="PANTHER" id="PTHR32347">
    <property type="entry name" value="EFFLUX SYSTEM COMPONENT YKNX-RELATED"/>
    <property type="match status" value="1"/>
</dbReference>
<dbReference type="Gene3D" id="1.10.287.470">
    <property type="entry name" value="Helix hairpin bin"/>
    <property type="match status" value="1"/>
</dbReference>
<gene>
    <name evidence="8" type="primary">mdtA_67</name>
    <name evidence="8" type="ORF">SDC9_116997</name>
</gene>
<protein>
    <submittedName>
        <fullName evidence="8">Multidrug resistance protein MdtA</fullName>
    </submittedName>
</protein>
<dbReference type="Gene3D" id="2.40.30.170">
    <property type="match status" value="1"/>
</dbReference>
<accession>A0A645BX02</accession>
<evidence type="ECO:0000256" key="5">
    <source>
        <dbReference type="SAM" id="Phobius"/>
    </source>
</evidence>
<dbReference type="PANTHER" id="PTHR32347:SF14">
    <property type="entry name" value="EFFLUX SYSTEM COMPONENT YKNX-RELATED"/>
    <property type="match status" value="1"/>
</dbReference>
<dbReference type="InterPro" id="IPR058625">
    <property type="entry name" value="MdtA-like_BSH"/>
</dbReference>
<dbReference type="Pfam" id="PF25917">
    <property type="entry name" value="BSH_RND"/>
    <property type="match status" value="1"/>
</dbReference>
<dbReference type="SUPFAM" id="SSF111369">
    <property type="entry name" value="HlyD-like secretion proteins"/>
    <property type="match status" value="1"/>
</dbReference>
<dbReference type="Pfam" id="PF25954">
    <property type="entry name" value="Beta-barrel_RND_2"/>
    <property type="match status" value="1"/>
</dbReference>
<evidence type="ECO:0000259" key="6">
    <source>
        <dbReference type="Pfam" id="PF25917"/>
    </source>
</evidence>
<feature type="domain" description="Multidrug resistance protein MdtA-like barrel-sandwich hybrid" evidence="6">
    <location>
        <begin position="62"/>
        <end position="236"/>
    </location>
</feature>
<dbReference type="InterPro" id="IPR050465">
    <property type="entry name" value="UPF0194_transport"/>
</dbReference>